<dbReference type="SUPFAM" id="SSF52768">
    <property type="entry name" value="Arginase/deacetylase"/>
    <property type="match status" value="1"/>
</dbReference>
<proteinExistence type="inferred from homology"/>
<comment type="similarity">
    <text evidence="6">Belongs to the histone deacetylase family. HD Type 1 subfamily.</text>
</comment>
<feature type="active site" description="Proton acceptor" evidence="7">
    <location>
        <position position="187"/>
    </location>
</feature>
<feature type="binding site" evidence="9">
    <location>
        <position position="311"/>
    </location>
    <ligand>
        <name>a divalent metal cation</name>
        <dbReference type="ChEBI" id="CHEBI:60240"/>
    </ligand>
</feature>
<protein>
    <recommendedName>
        <fullName evidence="1 6">Histone deacetylase</fullName>
        <ecNumber evidence="1 6">3.5.1.98</ecNumber>
    </recommendedName>
</protein>
<dbReference type="GO" id="GO:0000118">
    <property type="term" value="C:histone deacetylase complex"/>
    <property type="evidence" value="ECO:0007669"/>
    <property type="project" value="UniProtKB-ARBA"/>
</dbReference>
<evidence type="ECO:0000256" key="10">
    <source>
        <dbReference type="SAM" id="MobiDB-lite"/>
    </source>
</evidence>
<dbReference type="WBParaSite" id="Pan_g23035.t1">
    <property type="protein sequence ID" value="Pan_g23035.t1"/>
    <property type="gene ID" value="Pan_g23035"/>
</dbReference>
<keyword evidence="4 6" id="KW-0156">Chromatin regulator</keyword>
<dbReference type="GO" id="GO:0046872">
    <property type="term" value="F:metal ion binding"/>
    <property type="evidence" value="ECO:0007669"/>
    <property type="project" value="UniProtKB-KW"/>
</dbReference>
<reference evidence="12" key="1">
    <citation type="journal article" date="2013" name="Genetics">
        <title>The draft genome and transcriptome of Panagrellus redivivus are shaped by the harsh demands of a free-living lifestyle.</title>
        <authorList>
            <person name="Srinivasan J."/>
            <person name="Dillman A.R."/>
            <person name="Macchietto M.G."/>
            <person name="Heikkinen L."/>
            <person name="Lakso M."/>
            <person name="Fracchia K.M."/>
            <person name="Antoshechkin I."/>
            <person name="Mortazavi A."/>
            <person name="Wong G."/>
            <person name="Sternberg P.W."/>
        </authorList>
    </citation>
    <scope>NUCLEOTIDE SEQUENCE [LARGE SCALE GENOMIC DNA]</scope>
    <source>
        <strain evidence="12">MT8872</strain>
    </source>
</reference>
<keyword evidence="9" id="KW-0479">Metal-binding</keyword>
<feature type="region of interest" description="Disordered" evidence="10">
    <location>
        <begin position="32"/>
        <end position="51"/>
    </location>
</feature>
<evidence type="ECO:0000256" key="1">
    <source>
        <dbReference type="ARBA" id="ARBA00012111"/>
    </source>
</evidence>
<evidence type="ECO:0000256" key="3">
    <source>
        <dbReference type="ARBA" id="ARBA00022801"/>
    </source>
</evidence>
<comment type="subcellular location">
    <subcellularLocation>
        <location evidence="6">Nucleus</location>
    </subcellularLocation>
</comment>
<feature type="binding site" evidence="8">
    <location>
        <position position="350"/>
    </location>
    <ligand>
        <name>substrate</name>
    </ligand>
</feature>
<dbReference type="AlphaFoldDB" id="A0A7E4VMQ1"/>
<dbReference type="InterPro" id="IPR023696">
    <property type="entry name" value="Ureohydrolase_dom_sf"/>
</dbReference>
<sequence>MRIVPNLDLNFDFCWIKRGFSAMVKIPSRWHPEKKTDDEADKSDEKPDTKDDVIGRKRNIMYFHNENVAAFHYGPHHPMKPFRLAVTHSLILHYNLQHYFTMVEPPPATYEEIIAFHDTDYIEELMAGKWRVVPDEDAVDGTADDVPLFDGVYDYCTYYTGSTIQAAKALNCKWADIVINWSGGLHHAKKAQASGFCYVNDIVIGILELLKHNQRVLYIDIDIHHGDGVQDAFYFTSRVMTASFHHYHEKFFPGTGIVKEKGRSDGKHYSLNFPLREGITDESYAYVFKPIVRSLVKFYDPNVIVLQCGADSLGSDKLGKFNLSFNGHGECIRFVKSLNRPLMILGGGGYRLRNVARCWTNETAIIVGQDDVISDIIPEIDPYRKCFAPEHYKLRPELPHRFRDANTREFLDYLIGVAEERMRKIEHAPSVQMQPLGLIEETLIEFMRRTTKERRLAEELKAQEALLLKKPDIVNEYK</sequence>
<evidence type="ECO:0000259" key="11">
    <source>
        <dbReference type="Pfam" id="PF00850"/>
    </source>
</evidence>
<evidence type="ECO:0000256" key="9">
    <source>
        <dbReference type="PIRSR" id="PIRSR037913-3"/>
    </source>
</evidence>
<evidence type="ECO:0000256" key="7">
    <source>
        <dbReference type="PIRSR" id="PIRSR037913-1"/>
    </source>
</evidence>
<name>A0A7E4VMQ1_PANRE</name>
<dbReference type="InterPro" id="IPR023801">
    <property type="entry name" value="His_deacetylse_dom"/>
</dbReference>
<evidence type="ECO:0000256" key="5">
    <source>
        <dbReference type="ARBA" id="ARBA00048287"/>
    </source>
</evidence>
<dbReference type="PRINTS" id="PR01270">
    <property type="entry name" value="HDASUPER"/>
</dbReference>
<accession>A0A7E4VMQ1</accession>
<feature type="binding site" evidence="9">
    <location>
        <position position="224"/>
    </location>
    <ligand>
        <name>a divalent metal cation</name>
        <dbReference type="ChEBI" id="CHEBI:60240"/>
    </ligand>
</feature>
<keyword evidence="6" id="KW-0805">Transcription regulation</keyword>
<evidence type="ECO:0000313" key="13">
    <source>
        <dbReference type="WBParaSite" id="Pan_g23035.t1"/>
    </source>
</evidence>
<feature type="binding site" evidence="9">
    <location>
        <position position="222"/>
    </location>
    <ligand>
        <name>a divalent metal cation</name>
        <dbReference type="ChEBI" id="CHEBI:60240"/>
    </ligand>
</feature>
<dbReference type="InterPro" id="IPR000286">
    <property type="entry name" value="HDACs"/>
</dbReference>
<keyword evidence="3 6" id="KW-0378">Hydrolase</keyword>
<keyword evidence="6" id="KW-0539">Nucleus</keyword>
<comment type="catalytic activity">
    <reaction evidence="5 6">
        <text>N(6)-acetyl-L-lysyl-[histone] + H2O = L-lysyl-[histone] + acetate</text>
        <dbReference type="Rhea" id="RHEA:58196"/>
        <dbReference type="Rhea" id="RHEA-COMP:9845"/>
        <dbReference type="Rhea" id="RHEA-COMP:11338"/>
        <dbReference type="ChEBI" id="CHEBI:15377"/>
        <dbReference type="ChEBI" id="CHEBI:29969"/>
        <dbReference type="ChEBI" id="CHEBI:30089"/>
        <dbReference type="ChEBI" id="CHEBI:61930"/>
        <dbReference type="EC" id="3.5.1.98"/>
    </reaction>
</comment>
<feature type="domain" description="Histone deacetylase" evidence="11">
    <location>
        <begin position="77"/>
        <end position="364"/>
    </location>
</feature>
<dbReference type="GO" id="GO:0141221">
    <property type="term" value="F:histone deacetylase activity, hydrolytic mechanism"/>
    <property type="evidence" value="ECO:0007669"/>
    <property type="project" value="UniProtKB-EC"/>
</dbReference>
<dbReference type="PANTHER" id="PTHR10625">
    <property type="entry name" value="HISTONE DEACETYLASE HDAC1-RELATED"/>
    <property type="match status" value="1"/>
</dbReference>
<dbReference type="Proteomes" id="UP000492821">
    <property type="component" value="Unassembled WGS sequence"/>
</dbReference>
<evidence type="ECO:0000256" key="4">
    <source>
        <dbReference type="ARBA" id="ARBA00022853"/>
    </source>
</evidence>
<dbReference type="PANTHER" id="PTHR10625:SF10">
    <property type="entry name" value="HISTONE DEACETYLASE HDAC1"/>
    <property type="match status" value="1"/>
</dbReference>
<keyword evidence="6" id="KW-0804">Transcription</keyword>
<reference evidence="13" key="2">
    <citation type="submission" date="2020-10" db="UniProtKB">
        <authorList>
            <consortium name="WormBaseParasite"/>
        </authorList>
    </citation>
    <scope>IDENTIFICATION</scope>
</reference>
<evidence type="ECO:0000256" key="6">
    <source>
        <dbReference type="PIRNR" id="PIRNR037913"/>
    </source>
</evidence>
<organism evidence="12 13">
    <name type="scientific">Panagrellus redivivus</name>
    <name type="common">Microworm</name>
    <dbReference type="NCBI Taxonomy" id="6233"/>
    <lineage>
        <taxon>Eukaryota</taxon>
        <taxon>Metazoa</taxon>
        <taxon>Ecdysozoa</taxon>
        <taxon>Nematoda</taxon>
        <taxon>Chromadorea</taxon>
        <taxon>Rhabditida</taxon>
        <taxon>Tylenchina</taxon>
        <taxon>Panagrolaimomorpha</taxon>
        <taxon>Panagrolaimoidea</taxon>
        <taxon>Panagrolaimidae</taxon>
        <taxon>Panagrellus</taxon>
    </lineage>
</organism>
<keyword evidence="2" id="KW-0678">Repressor</keyword>
<evidence type="ECO:0000313" key="12">
    <source>
        <dbReference type="Proteomes" id="UP000492821"/>
    </source>
</evidence>
<dbReference type="InterPro" id="IPR003084">
    <property type="entry name" value="HDAC_I/II"/>
</dbReference>
<dbReference type="Pfam" id="PF00850">
    <property type="entry name" value="Hist_deacetyl"/>
    <property type="match status" value="1"/>
</dbReference>
<dbReference type="EC" id="3.5.1.98" evidence="1 6"/>
<dbReference type="PIRSF" id="PIRSF037913">
    <property type="entry name" value="His_deacetylse_1"/>
    <property type="match status" value="1"/>
</dbReference>
<evidence type="ECO:0000256" key="2">
    <source>
        <dbReference type="ARBA" id="ARBA00022491"/>
    </source>
</evidence>
<feature type="binding site" evidence="8">
    <location>
        <position position="145"/>
    </location>
    <ligand>
        <name>substrate</name>
    </ligand>
</feature>
<dbReference type="InterPro" id="IPR037138">
    <property type="entry name" value="His_deacetylse_dom_sf"/>
</dbReference>
<dbReference type="GO" id="GO:0040029">
    <property type="term" value="P:epigenetic regulation of gene expression"/>
    <property type="evidence" value="ECO:0007669"/>
    <property type="project" value="TreeGrafter"/>
</dbReference>
<keyword evidence="12" id="KW-1185">Reference proteome</keyword>
<dbReference type="Gene3D" id="3.40.800.20">
    <property type="entry name" value="Histone deacetylase domain"/>
    <property type="match status" value="1"/>
</dbReference>
<feature type="binding site" evidence="8">
    <location>
        <position position="195"/>
    </location>
    <ligand>
        <name>substrate</name>
    </ligand>
</feature>
<evidence type="ECO:0000256" key="8">
    <source>
        <dbReference type="PIRSR" id="PIRSR037913-2"/>
    </source>
</evidence>
<dbReference type="PRINTS" id="PR01271">
    <property type="entry name" value="HISDACETLASE"/>
</dbReference>